<evidence type="ECO:0000313" key="1">
    <source>
        <dbReference type="EMBL" id="MBP0725847.1"/>
    </source>
</evidence>
<gene>
    <name evidence="1" type="ORF">J5Y03_11765</name>
</gene>
<dbReference type="EMBL" id="JAGIYQ010000007">
    <property type="protein sequence ID" value="MBP0725847.1"/>
    <property type="molecule type" value="Genomic_DNA"/>
</dbReference>
<evidence type="ECO:0008006" key="3">
    <source>
        <dbReference type="Google" id="ProtNLM"/>
    </source>
</evidence>
<sequence>MKKIILIVALSAGLISCQNQNLTLDTSNLEKIPPKGIGNISKDQLKTLPIDYKAPSTKIALKSLPFEVKLPSKLPFESTPFKLQQLQDVRHDGKTIRVEFTAFNKEKNNIKMVSILVTNQKNVTFAGTKKEVKLKNKVKGYIQGKLIYFKNDNITYEIGYTAEDGSNLSDKQLIDLANQMIK</sequence>
<name>A0A940NKF9_9BACI</name>
<comment type="caution">
    <text evidence="1">The sequence shown here is derived from an EMBL/GenBank/DDBJ whole genome shotgun (WGS) entry which is preliminary data.</text>
</comment>
<keyword evidence="2" id="KW-1185">Reference proteome</keyword>
<reference evidence="1" key="1">
    <citation type="submission" date="2021-04" db="EMBL/GenBank/DDBJ databases">
        <title>Genome seq and assembly of Bacillus sp.</title>
        <authorList>
            <person name="Chhetri G."/>
        </authorList>
    </citation>
    <scope>NUCLEOTIDE SEQUENCE</scope>
    <source>
        <strain evidence="1">RG28</strain>
    </source>
</reference>
<dbReference type="RefSeq" id="WP_209405836.1">
    <property type="nucleotide sequence ID" value="NZ_JAGIYQ010000007.1"/>
</dbReference>
<accession>A0A940NKF9</accession>
<proteinExistence type="predicted"/>
<protein>
    <recommendedName>
        <fullName evidence="3">DUF4367 domain-containing protein</fullName>
    </recommendedName>
</protein>
<evidence type="ECO:0000313" key="2">
    <source>
        <dbReference type="Proteomes" id="UP000682134"/>
    </source>
</evidence>
<dbReference type="AlphaFoldDB" id="A0A940NKF9"/>
<dbReference type="Proteomes" id="UP000682134">
    <property type="component" value="Unassembled WGS sequence"/>
</dbReference>
<organism evidence="1 2">
    <name type="scientific">Gottfriedia endophytica</name>
    <dbReference type="NCBI Taxonomy" id="2820819"/>
    <lineage>
        <taxon>Bacteria</taxon>
        <taxon>Bacillati</taxon>
        <taxon>Bacillota</taxon>
        <taxon>Bacilli</taxon>
        <taxon>Bacillales</taxon>
        <taxon>Bacillaceae</taxon>
        <taxon>Gottfriedia</taxon>
    </lineage>
</organism>
<dbReference type="PROSITE" id="PS51257">
    <property type="entry name" value="PROKAR_LIPOPROTEIN"/>
    <property type="match status" value="1"/>
</dbReference>